<gene>
    <name evidence="5" type="ORF">D7I46_01355</name>
</gene>
<dbReference type="CDD" id="cd04458">
    <property type="entry name" value="CSP_CDS"/>
    <property type="match status" value="1"/>
</dbReference>
<evidence type="ECO:0000256" key="2">
    <source>
        <dbReference type="ARBA" id="ARBA00020202"/>
    </source>
</evidence>
<dbReference type="GO" id="GO:0003676">
    <property type="term" value="F:nucleic acid binding"/>
    <property type="evidence" value="ECO:0007669"/>
    <property type="project" value="InterPro"/>
</dbReference>
<dbReference type="OrthoDB" id="9805039at2"/>
<keyword evidence="3" id="KW-0963">Cytoplasm</keyword>
<evidence type="ECO:0000313" key="6">
    <source>
        <dbReference type="Proteomes" id="UP000269374"/>
    </source>
</evidence>
<feature type="domain" description="CSD" evidence="4">
    <location>
        <begin position="1"/>
        <end position="64"/>
    </location>
</feature>
<comment type="subcellular location">
    <subcellularLocation>
        <location evidence="1">Cytoplasm</location>
    </subcellularLocation>
</comment>
<dbReference type="SMART" id="SM00357">
    <property type="entry name" value="CSP"/>
    <property type="match status" value="1"/>
</dbReference>
<evidence type="ECO:0000259" key="4">
    <source>
        <dbReference type="PROSITE" id="PS51857"/>
    </source>
</evidence>
<dbReference type="GO" id="GO:0005737">
    <property type="term" value="C:cytoplasm"/>
    <property type="evidence" value="ECO:0007669"/>
    <property type="project" value="UniProtKB-SubCell"/>
</dbReference>
<dbReference type="InterPro" id="IPR012340">
    <property type="entry name" value="NA-bd_OB-fold"/>
</dbReference>
<evidence type="ECO:0000256" key="1">
    <source>
        <dbReference type="ARBA" id="ARBA00004496"/>
    </source>
</evidence>
<dbReference type="AlphaFoldDB" id="A0A387BFU2"/>
<dbReference type="InterPro" id="IPR012156">
    <property type="entry name" value="Cold_shock_CspA"/>
</dbReference>
<dbReference type="Gene3D" id="2.40.50.140">
    <property type="entry name" value="Nucleic acid-binding proteins"/>
    <property type="match status" value="1"/>
</dbReference>
<dbReference type="Proteomes" id="UP000269374">
    <property type="component" value="Chromosome"/>
</dbReference>
<proteinExistence type="predicted"/>
<sequence length="65" mass="7423">MKQGTVWFNITKSYGFIITDDGKDAFVYFSGFRFDSSRRLDEGQKVTFDIANSSQGPYASNIIKR</sequence>
<protein>
    <recommendedName>
        <fullName evidence="2">Major cold shock protein</fullName>
    </recommendedName>
</protein>
<dbReference type="Pfam" id="PF00313">
    <property type="entry name" value="CSD"/>
    <property type="match status" value="1"/>
</dbReference>
<dbReference type="KEGG" id="lact:D7I46_01355"/>
<dbReference type="SUPFAM" id="SSF50249">
    <property type="entry name" value="Nucleic acid-binding proteins"/>
    <property type="match status" value="1"/>
</dbReference>
<name>A0A387BFU2_9LACT</name>
<evidence type="ECO:0000256" key="3">
    <source>
        <dbReference type="ARBA" id="ARBA00022490"/>
    </source>
</evidence>
<reference evidence="5 6" key="1">
    <citation type="submission" date="2018-09" db="EMBL/GenBank/DDBJ databases">
        <title>Genome sequencing of strain 1JSPR-7.</title>
        <authorList>
            <person name="Heo J."/>
            <person name="Kim S.-J."/>
            <person name="Kwon S.-W."/>
        </authorList>
    </citation>
    <scope>NUCLEOTIDE SEQUENCE [LARGE SCALE GENOMIC DNA]</scope>
    <source>
        <strain evidence="5 6">1JSPR-7</strain>
    </source>
</reference>
<dbReference type="PRINTS" id="PR00050">
    <property type="entry name" value="COLDSHOCK"/>
</dbReference>
<dbReference type="RefSeq" id="WP_120771235.1">
    <property type="nucleotide sequence ID" value="NZ_CP032627.1"/>
</dbReference>
<evidence type="ECO:0000313" key="5">
    <source>
        <dbReference type="EMBL" id="AYF99846.1"/>
    </source>
</evidence>
<keyword evidence="6" id="KW-1185">Reference proteome</keyword>
<dbReference type="EMBL" id="CP032627">
    <property type="protein sequence ID" value="AYF99846.1"/>
    <property type="molecule type" value="Genomic_DNA"/>
</dbReference>
<organism evidence="5 6">
    <name type="scientific">Lactococcus allomyrinae</name>
    <dbReference type="NCBI Taxonomy" id="2419773"/>
    <lineage>
        <taxon>Bacteria</taxon>
        <taxon>Bacillati</taxon>
        <taxon>Bacillota</taxon>
        <taxon>Bacilli</taxon>
        <taxon>Lactobacillales</taxon>
        <taxon>Streptococcaceae</taxon>
        <taxon>Lactococcus</taxon>
    </lineage>
</organism>
<accession>A0A387BFU2</accession>
<dbReference type="InterPro" id="IPR002059">
    <property type="entry name" value="CSP_DNA-bd"/>
</dbReference>
<dbReference type="InterPro" id="IPR011129">
    <property type="entry name" value="CSD"/>
</dbReference>
<dbReference type="PROSITE" id="PS51857">
    <property type="entry name" value="CSD_2"/>
    <property type="match status" value="1"/>
</dbReference>
<dbReference type="PIRSF" id="PIRSF002599">
    <property type="entry name" value="Cold_shock_A"/>
    <property type="match status" value="1"/>
</dbReference>